<evidence type="ECO:0000313" key="8">
    <source>
        <dbReference type="EMBL" id="CAH0371357.1"/>
    </source>
</evidence>
<dbReference type="EMBL" id="HBIW01021770">
    <property type="protein sequence ID" value="CAE0703333.1"/>
    <property type="molecule type" value="Transcribed_RNA"/>
</dbReference>
<gene>
    <name evidence="7" type="ORF">PCAL00307_LOCUS18780</name>
    <name evidence="8" type="ORF">PECAL_3P12960</name>
</gene>
<evidence type="ECO:0000313" key="7">
    <source>
        <dbReference type="EMBL" id="CAE0703333.1"/>
    </source>
</evidence>
<keyword evidence="1" id="KW-0479">Metal-binding</keyword>
<dbReference type="Pfam" id="PF01753">
    <property type="entry name" value="zf-MYND"/>
    <property type="match status" value="1"/>
</dbReference>
<evidence type="ECO:0000259" key="6">
    <source>
        <dbReference type="PROSITE" id="PS50865"/>
    </source>
</evidence>
<name>A0A7S4A4H3_9STRA</name>
<reference evidence="8" key="2">
    <citation type="submission" date="2021-11" db="EMBL/GenBank/DDBJ databases">
        <authorList>
            <consortium name="Genoscope - CEA"/>
            <person name="William W."/>
        </authorList>
    </citation>
    <scope>NUCLEOTIDE SEQUENCE</scope>
</reference>
<dbReference type="Proteomes" id="UP000789595">
    <property type="component" value="Unassembled WGS sequence"/>
</dbReference>
<proteinExistence type="predicted"/>
<evidence type="ECO:0000256" key="2">
    <source>
        <dbReference type="ARBA" id="ARBA00022771"/>
    </source>
</evidence>
<keyword evidence="9" id="KW-1185">Reference proteome</keyword>
<dbReference type="GO" id="GO:0008270">
    <property type="term" value="F:zinc ion binding"/>
    <property type="evidence" value="ECO:0007669"/>
    <property type="project" value="UniProtKB-KW"/>
</dbReference>
<dbReference type="SUPFAM" id="SSF144232">
    <property type="entry name" value="HIT/MYND zinc finger-like"/>
    <property type="match status" value="1"/>
</dbReference>
<keyword evidence="2 4" id="KW-0863">Zinc-finger</keyword>
<dbReference type="Gene3D" id="6.10.140.2220">
    <property type="match status" value="1"/>
</dbReference>
<evidence type="ECO:0000256" key="3">
    <source>
        <dbReference type="ARBA" id="ARBA00022833"/>
    </source>
</evidence>
<evidence type="ECO:0000256" key="5">
    <source>
        <dbReference type="SAM" id="MobiDB-lite"/>
    </source>
</evidence>
<feature type="region of interest" description="Disordered" evidence="5">
    <location>
        <begin position="1"/>
        <end position="46"/>
    </location>
</feature>
<keyword evidence="3" id="KW-0862">Zinc</keyword>
<dbReference type="InterPro" id="IPR002893">
    <property type="entry name" value="Znf_MYND"/>
</dbReference>
<evidence type="ECO:0000256" key="1">
    <source>
        <dbReference type="ARBA" id="ARBA00022723"/>
    </source>
</evidence>
<feature type="domain" description="MYND-type" evidence="6">
    <location>
        <begin position="266"/>
        <end position="308"/>
    </location>
</feature>
<dbReference type="PROSITE" id="PS50865">
    <property type="entry name" value="ZF_MYND_2"/>
    <property type="match status" value="1"/>
</dbReference>
<evidence type="ECO:0000256" key="4">
    <source>
        <dbReference type="PROSITE-ProRule" id="PRU00134"/>
    </source>
</evidence>
<dbReference type="AlphaFoldDB" id="A0A7S4A4H3"/>
<organism evidence="7">
    <name type="scientific">Pelagomonas calceolata</name>
    <dbReference type="NCBI Taxonomy" id="35677"/>
    <lineage>
        <taxon>Eukaryota</taxon>
        <taxon>Sar</taxon>
        <taxon>Stramenopiles</taxon>
        <taxon>Ochrophyta</taxon>
        <taxon>Pelagophyceae</taxon>
        <taxon>Pelagomonadales</taxon>
        <taxon>Pelagomonadaceae</taxon>
        <taxon>Pelagomonas</taxon>
    </lineage>
</organism>
<accession>A0A7S4A4H3</accession>
<sequence length="378" mass="41674">MADRYRGPPPGIPGVTAPCQVPISSKTRRHRRTSREPERRWGDGPQKMLAPVNWTGHACPQIADCATVQELLKLVPDAAPEVLEQVMKVILDRAASGFGRDPECKCGGWRTSVFRDALAQMDHPLLKVWSEEGCEHQGNDPSLPELEDLRRGGIADAVLACAQRRDKGFAVVGLYIAYIVALPPALLHHGAHGNFSKMVRLAVGSVSTEEAARSVAALEHLDRICLETRPDRLDCRQLYVDAVVAARQGRVVRGALKRGSIVLPFCDGCGRRVEAARRCARCKHVFYCSVECQKAAWARPVAGHARTCAALGDLQKRAGTMTFGLDKMVCAECDFGPTTPDLLRWHCTLTQHRRWPERDFIRYEDESSDSSGCGSDVE</sequence>
<reference evidence="7" key="1">
    <citation type="submission" date="2021-01" db="EMBL/GenBank/DDBJ databases">
        <authorList>
            <person name="Corre E."/>
            <person name="Pelletier E."/>
            <person name="Niang G."/>
            <person name="Scheremetjew M."/>
            <person name="Finn R."/>
            <person name="Kale V."/>
            <person name="Holt S."/>
            <person name="Cochrane G."/>
            <person name="Meng A."/>
            <person name="Brown T."/>
            <person name="Cohen L."/>
        </authorList>
    </citation>
    <scope>NUCLEOTIDE SEQUENCE</scope>
    <source>
        <strain evidence="7">CCMP1756</strain>
    </source>
</reference>
<evidence type="ECO:0000313" key="9">
    <source>
        <dbReference type="Proteomes" id="UP000789595"/>
    </source>
</evidence>
<dbReference type="EMBL" id="CAKKNE010000003">
    <property type="protein sequence ID" value="CAH0371357.1"/>
    <property type="molecule type" value="Genomic_DNA"/>
</dbReference>
<protein>
    <recommendedName>
        <fullName evidence="6">MYND-type domain-containing protein</fullName>
    </recommendedName>
</protein>